<protein>
    <recommendedName>
        <fullName evidence="3">EthD domain-containing protein</fullName>
    </recommendedName>
</protein>
<keyword evidence="2" id="KW-1133">Transmembrane helix</keyword>
<keyword evidence="2" id="KW-0812">Transmembrane</keyword>
<dbReference type="OrthoDB" id="3454835at2759"/>
<dbReference type="GeneID" id="19166830"/>
<reference evidence="4 5" key="1">
    <citation type="submission" date="2013-03" db="EMBL/GenBank/DDBJ databases">
        <title>The Genome Sequence of Capronia epimyces CBS 606.96.</title>
        <authorList>
            <consortium name="The Broad Institute Genomics Platform"/>
            <person name="Cuomo C."/>
            <person name="de Hoog S."/>
            <person name="Gorbushina A."/>
            <person name="Walker B."/>
            <person name="Young S.K."/>
            <person name="Zeng Q."/>
            <person name="Gargeya S."/>
            <person name="Fitzgerald M."/>
            <person name="Haas B."/>
            <person name="Abouelleil A."/>
            <person name="Allen A.W."/>
            <person name="Alvarado L."/>
            <person name="Arachchi H.M."/>
            <person name="Berlin A.M."/>
            <person name="Chapman S.B."/>
            <person name="Gainer-Dewar J."/>
            <person name="Goldberg J."/>
            <person name="Griggs A."/>
            <person name="Gujja S."/>
            <person name="Hansen M."/>
            <person name="Howarth C."/>
            <person name="Imamovic A."/>
            <person name="Ireland A."/>
            <person name="Larimer J."/>
            <person name="McCowan C."/>
            <person name="Murphy C."/>
            <person name="Pearson M."/>
            <person name="Poon T.W."/>
            <person name="Priest M."/>
            <person name="Roberts A."/>
            <person name="Saif S."/>
            <person name="Shea T."/>
            <person name="Sisk P."/>
            <person name="Sykes S."/>
            <person name="Wortman J."/>
            <person name="Nusbaum C."/>
            <person name="Birren B."/>
        </authorList>
    </citation>
    <scope>NUCLEOTIDE SEQUENCE [LARGE SCALE GENOMIC DNA]</scope>
    <source>
        <strain evidence="4 5">CBS 606.96</strain>
    </source>
</reference>
<evidence type="ECO:0000313" key="5">
    <source>
        <dbReference type="Proteomes" id="UP000019478"/>
    </source>
</evidence>
<evidence type="ECO:0000313" key="4">
    <source>
        <dbReference type="EMBL" id="EXJ89633.1"/>
    </source>
</evidence>
<dbReference type="HOGENOM" id="CLU_1250513_0_0_1"/>
<feature type="domain" description="EthD" evidence="3">
    <location>
        <begin position="51"/>
        <end position="147"/>
    </location>
</feature>
<feature type="transmembrane region" description="Helical" evidence="2">
    <location>
        <begin position="195"/>
        <end position="218"/>
    </location>
</feature>
<comment type="caution">
    <text evidence="4">The sequence shown here is derived from an EMBL/GenBank/DDBJ whole genome shotgun (WGS) entry which is preliminary data.</text>
</comment>
<keyword evidence="5" id="KW-1185">Reference proteome</keyword>
<dbReference type="SUPFAM" id="SSF54909">
    <property type="entry name" value="Dimeric alpha+beta barrel"/>
    <property type="match status" value="1"/>
</dbReference>
<gene>
    <name evidence="4" type="ORF">A1O3_02700</name>
</gene>
<dbReference type="RefSeq" id="XP_007731030.1">
    <property type="nucleotide sequence ID" value="XM_007732840.1"/>
</dbReference>
<evidence type="ECO:0000259" key="3">
    <source>
        <dbReference type="Pfam" id="PF07110"/>
    </source>
</evidence>
<dbReference type="EMBL" id="AMGY01000002">
    <property type="protein sequence ID" value="EXJ89633.1"/>
    <property type="molecule type" value="Genomic_DNA"/>
</dbReference>
<dbReference type="Proteomes" id="UP000019478">
    <property type="component" value="Unassembled WGS sequence"/>
</dbReference>
<dbReference type="InterPro" id="IPR009799">
    <property type="entry name" value="EthD_dom"/>
</dbReference>
<dbReference type="STRING" id="1182542.W9YAS7"/>
<dbReference type="AlphaFoldDB" id="W9YAS7"/>
<proteinExistence type="inferred from homology"/>
<keyword evidence="2" id="KW-0472">Membrane</keyword>
<dbReference type="Pfam" id="PF07110">
    <property type="entry name" value="EthD"/>
    <property type="match status" value="1"/>
</dbReference>
<sequence length="221" mass="24721">MTMAEAIVNPAKLDLSAVDPVPVPVDHQASQPKPQSQRKRYLSITILGYRNPSLSEAEYVEHMTKITAPLNKYLMVKCGVKRWTQIHCTEETRALTKELFDRQMANVVDYDCFSQVVFHSLEDYKKIKQDPWYRQMLVPDHEKFADTKRTKIAVGWIEEFVRDGEVCDRLEFPEDRAQNASSTSASASSSSPSSLLTWGAISGAVVAGATAAAAAAYFRSQ</sequence>
<organism evidence="4 5">
    <name type="scientific">Capronia epimyces CBS 606.96</name>
    <dbReference type="NCBI Taxonomy" id="1182542"/>
    <lineage>
        <taxon>Eukaryota</taxon>
        <taxon>Fungi</taxon>
        <taxon>Dikarya</taxon>
        <taxon>Ascomycota</taxon>
        <taxon>Pezizomycotina</taxon>
        <taxon>Eurotiomycetes</taxon>
        <taxon>Chaetothyriomycetidae</taxon>
        <taxon>Chaetothyriales</taxon>
        <taxon>Herpotrichiellaceae</taxon>
        <taxon>Capronia</taxon>
    </lineage>
</organism>
<comment type="similarity">
    <text evidence="1">Belongs to the tpcK family.</text>
</comment>
<dbReference type="InterPro" id="IPR011008">
    <property type="entry name" value="Dimeric_a/b-barrel"/>
</dbReference>
<name>W9YAS7_9EURO</name>
<dbReference type="eggNOG" id="ENOG502SJ0E">
    <property type="taxonomic scope" value="Eukaryota"/>
</dbReference>
<evidence type="ECO:0000256" key="1">
    <source>
        <dbReference type="ARBA" id="ARBA00005986"/>
    </source>
</evidence>
<dbReference type="GO" id="GO:0016491">
    <property type="term" value="F:oxidoreductase activity"/>
    <property type="evidence" value="ECO:0007669"/>
    <property type="project" value="InterPro"/>
</dbReference>
<accession>W9YAS7</accession>
<dbReference type="Gene3D" id="3.30.70.100">
    <property type="match status" value="1"/>
</dbReference>
<evidence type="ECO:0000256" key="2">
    <source>
        <dbReference type="SAM" id="Phobius"/>
    </source>
</evidence>